<comment type="caution">
    <text evidence="2">The sequence shown here is derived from an EMBL/GenBank/DDBJ whole genome shotgun (WGS) entry which is preliminary data.</text>
</comment>
<protein>
    <submittedName>
        <fullName evidence="2">Uncharacterized protein</fullName>
    </submittedName>
</protein>
<evidence type="ECO:0000313" key="3">
    <source>
        <dbReference type="Proteomes" id="UP001601197"/>
    </source>
</evidence>
<keyword evidence="3" id="KW-1185">Reference proteome</keyword>
<name>A0ABW6KPW1_9ACTN</name>
<accession>A0ABW6KPW1</accession>
<dbReference type="EMBL" id="JBIAFJ010000001">
    <property type="protein sequence ID" value="MFE9168505.1"/>
    <property type="molecule type" value="Genomic_DNA"/>
</dbReference>
<evidence type="ECO:0000256" key="1">
    <source>
        <dbReference type="SAM" id="MobiDB-lite"/>
    </source>
</evidence>
<dbReference type="Proteomes" id="UP001601197">
    <property type="component" value="Unassembled WGS sequence"/>
</dbReference>
<reference evidence="2 3" key="1">
    <citation type="submission" date="2024-10" db="EMBL/GenBank/DDBJ databases">
        <title>The Natural Products Discovery Center: Release of the First 8490 Sequenced Strains for Exploring Actinobacteria Biosynthetic Diversity.</title>
        <authorList>
            <person name="Kalkreuter E."/>
            <person name="Kautsar S.A."/>
            <person name="Yang D."/>
            <person name="Bader C.D."/>
            <person name="Teijaro C.N."/>
            <person name="Fluegel L."/>
            <person name="Davis C.M."/>
            <person name="Simpson J.R."/>
            <person name="Lauterbach L."/>
            <person name="Steele A.D."/>
            <person name="Gui C."/>
            <person name="Meng S."/>
            <person name="Li G."/>
            <person name="Viehrig K."/>
            <person name="Ye F."/>
            <person name="Su P."/>
            <person name="Kiefer A.F."/>
            <person name="Nichols A."/>
            <person name="Cepeda A.J."/>
            <person name="Yan W."/>
            <person name="Fan B."/>
            <person name="Jiang Y."/>
            <person name="Adhikari A."/>
            <person name="Zheng C.-J."/>
            <person name="Schuster L."/>
            <person name="Cowan T.M."/>
            <person name="Smanski M.J."/>
            <person name="Chevrette M.G."/>
            <person name="De Carvalho L.P.S."/>
            <person name="Shen B."/>
        </authorList>
    </citation>
    <scope>NUCLEOTIDE SEQUENCE [LARGE SCALE GENOMIC DNA]</scope>
    <source>
        <strain evidence="2 3">NPDC007147</strain>
    </source>
</reference>
<gene>
    <name evidence="2" type="ORF">ACFYNZ_03085</name>
</gene>
<organism evidence="2 3">
    <name type="scientific">Streptomyces kebangsaanensis</name>
    <dbReference type="NCBI Taxonomy" id="864058"/>
    <lineage>
        <taxon>Bacteria</taxon>
        <taxon>Bacillati</taxon>
        <taxon>Actinomycetota</taxon>
        <taxon>Actinomycetes</taxon>
        <taxon>Kitasatosporales</taxon>
        <taxon>Streptomycetaceae</taxon>
        <taxon>Streptomyces</taxon>
    </lineage>
</organism>
<proteinExistence type="predicted"/>
<feature type="compositionally biased region" description="Basic and acidic residues" evidence="1">
    <location>
        <begin position="123"/>
        <end position="133"/>
    </location>
</feature>
<feature type="region of interest" description="Disordered" evidence="1">
    <location>
        <begin position="107"/>
        <end position="139"/>
    </location>
</feature>
<evidence type="ECO:0000313" key="2">
    <source>
        <dbReference type="EMBL" id="MFE9168505.1"/>
    </source>
</evidence>
<dbReference type="RefSeq" id="WP_234426274.1">
    <property type="nucleotide sequence ID" value="NZ_JBIAFJ010000001.1"/>
</dbReference>
<sequence>MGIRMLNRRPAVIRADVGEDSAEPPPPVPLFVADASTARVPTGPTTTLRRAARDLGRRLTRGGPARGETSPWCLWADVARGYLALLLARLPRPGPARHVTVFVATPAPAPVSDRSEGPPPHRPRQDRGHRQDPEPDATP</sequence>